<reference evidence="2" key="1">
    <citation type="submission" date="2022-04" db="EMBL/GenBank/DDBJ databases">
        <title>Alcanivorax sp. CY1518 draft genome sequence.</title>
        <authorList>
            <person name="Zhao G."/>
            <person name="An M."/>
        </authorList>
    </citation>
    <scope>NUCLEOTIDE SEQUENCE</scope>
    <source>
        <strain evidence="2">CY1518</strain>
    </source>
</reference>
<dbReference type="InterPro" id="IPR050177">
    <property type="entry name" value="Lipid_A_modif_metabolic_enz"/>
</dbReference>
<dbReference type="InterPro" id="IPR036291">
    <property type="entry name" value="NAD(P)-bd_dom_sf"/>
</dbReference>
<dbReference type="InterPro" id="IPR001509">
    <property type="entry name" value="Epimerase_deHydtase"/>
</dbReference>
<sequence>MNVAITGGSGFIGSHLTRHLSKSQNIVTRLDWRHLIMSGRPSQTVEDVLKSQDIVIHTAAIAHDTHNYSPEKLYQANHLLTKELAKLAVKTSIKRVIYLSTAYVHGTHASEPVNEESSLRPNSYYAESKLLGEMALKDAIKGSTTTYTIIRPPPVYGPDAPGNFGKLKSSIKNGVIFPYAHKAEKRSYISIENLIAFILHSLTCKMAENQTYLVSDKVSMAFPDILRRCACETGGHHLRLLPLPAFMMKIPMTLMGRSELYRSLFERFEINQEKAIRTNWIPG</sequence>
<feature type="domain" description="NAD-dependent epimerase/dehydratase" evidence="1">
    <location>
        <begin position="3"/>
        <end position="204"/>
    </location>
</feature>
<dbReference type="RefSeq" id="WP_246947563.1">
    <property type="nucleotide sequence ID" value="NZ_JALKII010000001.1"/>
</dbReference>
<keyword evidence="3" id="KW-1185">Reference proteome</keyword>
<protein>
    <submittedName>
        <fullName evidence="2">NAD-dependent epimerase/dehydratase family protein</fullName>
    </submittedName>
</protein>
<organism evidence="2 3">
    <name type="scientific">Alcanivorax quisquiliarum</name>
    <dbReference type="NCBI Taxonomy" id="2933565"/>
    <lineage>
        <taxon>Bacteria</taxon>
        <taxon>Pseudomonadati</taxon>
        <taxon>Pseudomonadota</taxon>
        <taxon>Gammaproteobacteria</taxon>
        <taxon>Oceanospirillales</taxon>
        <taxon>Alcanivoracaceae</taxon>
        <taxon>Alcanivorax</taxon>
    </lineage>
</organism>
<proteinExistence type="predicted"/>
<dbReference type="PANTHER" id="PTHR43245:SF58">
    <property type="entry name" value="BLL5923 PROTEIN"/>
    <property type="match status" value="1"/>
</dbReference>
<evidence type="ECO:0000313" key="2">
    <source>
        <dbReference type="EMBL" id="MCK0536392.1"/>
    </source>
</evidence>
<name>A0ABT0E3J8_9GAMM</name>
<evidence type="ECO:0000259" key="1">
    <source>
        <dbReference type="Pfam" id="PF01370"/>
    </source>
</evidence>
<accession>A0ABT0E3J8</accession>
<dbReference type="EMBL" id="JALKII010000001">
    <property type="protein sequence ID" value="MCK0536392.1"/>
    <property type="molecule type" value="Genomic_DNA"/>
</dbReference>
<gene>
    <name evidence="2" type="ORF">MU846_01565</name>
</gene>
<evidence type="ECO:0000313" key="3">
    <source>
        <dbReference type="Proteomes" id="UP001165524"/>
    </source>
</evidence>
<dbReference type="SUPFAM" id="SSF51735">
    <property type="entry name" value="NAD(P)-binding Rossmann-fold domains"/>
    <property type="match status" value="1"/>
</dbReference>
<dbReference type="Proteomes" id="UP001165524">
    <property type="component" value="Unassembled WGS sequence"/>
</dbReference>
<dbReference type="Pfam" id="PF01370">
    <property type="entry name" value="Epimerase"/>
    <property type="match status" value="1"/>
</dbReference>
<dbReference type="Gene3D" id="3.40.50.720">
    <property type="entry name" value="NAD(P)-binding Rossmann-like Domain"/>
    <property type="match status" value="1"/>
</dbReference>
<comment type="caution">
    <text evidence="2">The sequence shown here is derived from an EMBL/GenBank/DDBJ whole genome shotgun (WGS) entry which is preliminary data.</text>
</comment>
<dbReference type="PANTHER" id="PTHR43245">
    <property type="entry name" value="BIFUNCTIONAL POLYMYXIN RESISTANCE PROTEIN ARNA"/>
    <property type="match status" value="1"/>
</dbReference>